<proteinExistence type="predicted"/>
<evidence type="ECO:0000313" key="2">
    <source>
        <dbReference type="EMBL" id="UUV20742.1"/>
    </source>
</evidence>
<gene>
    <name evidence="2" type="ORF">NPX36_10395</name>
</gene>
<dbReference type="RefSeq" id="WP_257498647.1">
    <property type="nucleotide sequence ID" value="NZ_CP102382.1"/>
</dbReference>
<feature type="compositionally biased region" description="Low complexity" evidence="1">
    <location>
        <begin position="15"/>
        <end position="29"/>
    </location>
</feature>
<organism evidence="2 3">
    <name type="scientific">Paenimyroides aestuarii</name>
    <dbReference type="NCBI Taxonomy" id="2968490"/>
    <lineage>
        <taxon>Bacteria</taxon>
        <taxon>Pseudomonadati</taxon>
        <taxon>Bacteroidota</taxon>
        <taxon>Flavobacteriia</taxon>
        <taxon>Flavobacteriales</taxon>
        <taxon>Flavobacteriaceae</taxon>
        <taxon>Paenimyroides</taxon>
    </lineage>
</organism>
<accession>A0ABY5NQM7</accession>
<dbReference type="EMBL" id="CP102382">
    <property type="protein sequence ID" value="UUV20742.1"/>
    <property type="molecule type" value="Genomic_DNA"/>
</dbReference>
<evidence type="ECO:0000256" key="1">
    <source>
        <dbReference type="SAM" id="MobiDB-lite"/>
    </source>
</evidence>
<keyword evidence="3" id="KW-1185">Reference proteome</keyword>
<dbReference type="Proteomes" id="UP001317001">
    <property type="component" value="Chromosome"/>
</dbReference>
<evidence type="ECO:0000313" key="3">
    <source>
        <dbReference type="Proteomes" id="UP001317001"/>
    </source>
</evidence>
<sequence length="334" mass="37083">MDQQNAETGSHYQTNSFNNNNPGNAHGNSGQSGTIWAGDNYASPWDIWNRNVRRKQPSYLFNNGNSEFASPYKLKVFAYVGLAYFDGDDDGVFHDPVTGAAIPLATNLGGNYPNLYGGNSTIPGQGQEAGKLVRITNFFDIGAYPQAGWTYRVESETFHLARKGQPQQAAHPGMPGEDDGFFFGQLTGPERDLLYEYGKVFFYEVEVYDKFTGSLVTTALLHPEIKTLPTGSDPDQNWQPVLDSWGNHSQGNAPALGTLDLYYYNDLSINGTVWNINGNPSNGQCDSHEIVFDVPQSLKLHKVDIDGTYKLSLDFLQNSLWLWQNSALYLHVTL</sequence>
<reference evidence="2 3" key="1">
    <citation type="submission" date="2022-08" db="EMBL/GenBank/DDBJ databases">
        <title>Myroides zhujiangensis sp. nov., a novel bacterium isolated from sediment in the Pearl River Estuary.</title>
        <authorList>
            <person name="Cui L."/>
        </authorList>
    </citation>
    <scope>NUCLEOTIDE SEQUENCE [LARGE SCALE GENOMIC DNA]</scope>
    <source>
        <strain evidence="2 3">SCSIO 72103</strain>
    </source>
</reference>
<feature type="compositionally biased region" description="Polar residues" evidence="1">
    <location>
        <begin position="1"/>
        <end position="14"/>
    </location>
</feature>
<protein>
    <submittedName>
        <fullName evidence="2">Uncharacterized protein</fullName>
    </submittedName>
</protein>
<feature type="region of interest" description="Disordered" evidence="1">
    <location>
        <begin position="1"/>
        <end position="32"/>
    </location>
</feature>
<name>A0ABY5NQM7_9FLAO</name>